<dbReference type="EMBL" id="AP004753">
    <property type="protein sequence ID" value="BAD27903.1"/>
    <property type="molecule type" value="Genomic_DNA"/>
</dbReference>
<proteinExistence type="predicted"/>
<sequence length="64" mass="7436">MVRLNQVIKVLPMAIKEIKVMALKEYRVSALKEFKVKALIKTAMRHSRSSTTSKIRLTMLYTKL</sequence>
<reference evidence="2" key="1">
    <citation type="journal article" date="2005" name="Nature">
        <title>The map-based sequence of the rice genome.</title>
        <authorList>
            <consortium name="International rice genome sequencing project (IRGSP)"/>
            <person name="Matsumoto T."/>
            <person name="Wu J."/>
            <person name="Kanamori H."/>
            <person name="Katayose Y."/>
            <person name="Fujisawa M."/>
            <person name="Namiki N."/>
            <person name="Mizuno H."/>
            <person name="Yamamoto K."/>
            <person name="Antonio B.A."/>
            <person name="Baba T."/>
            <person name="Sakata K."/>
            <person name="Nagamura Y."/>
            <person name="Aoki H."/>
            <person name="Arikawa K."/>
            <person name="Arita K."/>
            <person name="Bito T."/>
            <person name="Chiden Y."/>
            <person name="Fujitsuka N."/>
            <person name="Fukunaka R."/>
            <person name="Hamada M."/>
            <person name="Harada C."/>
            <person name="Hayashi A."/>
            <person name="Hijishita S."/>
            <person name="Honda M."/>
            <person name="Hosokawa S."/>
            <person name="Ichikawa Y."/>
            <person name="Idonuma A."/>
            <person name="Iijima M."/>
            <person name="Ikeda M."/>
            <person name="Ikeno M."/>
            <person name="Ito K."/>
            <person name="Ito S."/>
            <person name="Ito T."/>
            <person name="Ito Y."/>
            <person name="Ito Y."/>
            <person name="Iwabuchi A."/>
            <person name="Kamiya K."/>
            <person name="Karasawa W."/>
            <person name="Kurita K."/>
            <person name="Katagiri S."/>
            <person name="Kikuta A."/>
            <person name="Kobayashi H."/>
            <person name="Kobayashi N."/>
            <person name="Machita K."/>
            <person name="Maehara T."/>
            <person name="Masukawa M."/>
            <person name="Mizubayashi T."/>
            <person name="Mukai Y."/>
            <person name="Nagasaki H."/>
            <person name="Nagata Y."/>
            <person name="Naito S."/>
            <person name="Nakashima M."/>
            <person name="Nakama Y."/>
            <person name="Nakamichi Y."/>
            <person name="Nakamura M."/>
            <person name="Meguro A."/>
            <person name="Negishi M."/>
            <person name="Ohta I."/>
            <person name="Ohta T."/>
            <person name="Okamoto M."/>
            <person name="Ono N."/>
            <person name="Saji S."/>
            <person name="Sakaguchi M."/>
            <person name="Sakai K."/>
            <person name="Shibata M."/>
            <person name="Shimokawa T."/>
            <person name="Song J."/>
            <person name="Takazaki Y."/>
            <person name="Terasawa K."/>
            <person name="Tsugane M."/>
            <person name="Tsuji K."/>
            <person name="Ueda S."/>
            <person name="Waki K."/>
            <person name="Yamagata H."/>
            <person name="Yamamoto M."/>
            <person name="Yamamoto S."/>
            <person name="Yamane H."/>
            <person name="Yoshiki S."/>
            <person name="Yoshihara R."/>
            <person name="Yukawa K."/>
            <person name="Zhong H."/>
            <person name="Yano M."/>
            <person name="Yuan Q."/>
            <person name="Ouyang S."/>
            <person name="Liu J."/>
            <person name="Jones K.M."/>
            <person name="Gansberger K."/>
            <person name="Moffat K."/>
            <person name="Hill J."/>
            <person name="Bera J."/>
            <person name="Fadrosh D."/>
            <person name="Jin S."/>
            <person name="Johri S."/>
            <person name="Kim M."/>
            <person name="Overton L."/>
            <person name="Reardon M."/>
            <person name="Tsitrin T."/>
            <person name="Vuong H."/>
            <person name="Weaver B."/>
            <person name="Ciecko A."/>
            <person name="Tallon L."/>
            <person name="Jackson J."/>
            <person name="Pai G."/>
            <person name="Aken S.V."/>
            <person name="Utterback T."/>
            <person name="Reidmuller S."/>
            <person name="Feldblyum T."/>
            <person name="Hsiao J."/>
            <person name="Zismann V."/>
            <person name="Iobst S."/>
            <person name="de Vazeille A.R."/>
            <person name="Buell C.R."/>
            <person name="Ying K."/>
            <person name="Li Y."/>
            <person name="Lu T."/>
            <person name="Huang Y."/>
            <person name="Zhao Q."/>
            <person name="Feng Q."/>
            <person name="Zhang L."/>
            <person name="Zhu J."/>
            <person name="Weng Q."/>
            <person name="Mu J."/>
            <person name="Lu Y."/>
            <person name="Fan D."/>
            <person name="Liu Y."/>
            <person name="Guan J."/>
            <person name="Zhang Y."/>
            <person name="Yu S."/>
            <person name="Liu X."/>
            <person name="Zhang Y."/>
            <person name="Hong G."/>
            <person name="Han B."/>
            <person name="Choisne N."/>
            <person name="Demange N."/>
            <person name="Orjeda G."/>
            <person name="Samain S."/>
            <person name="Cattolico L."/>
            <person name="Pelletier E."/>
            <person name="Couloux A."/>
            <person name="Segurens B."/>
            <person name="Wincker P."/>
            <person name="D'Hont A."/>
            <person name="Scarpelli C."/>
            <person name="Weissenbach J."/>
            <person name="Salanoubat M."/>
            <person name="Quetier F."/>
            <person name="Yu Y."/>
            <person name="Kim H.R."/>
            <person name="Rambo T."/>
            <person name="Currie J."/>
            <person name="Collura K."/>
            <person name="Luo M."/>
            <person name="Yang T."/>
            <person name="Ammiraju J.S.S."/>
            <person name="Engler F."/>
            <person name="Soderlund C."/>
            <person name="Wing R.A."/>
            <person name="Palmer L.E."/>
            <person name="de la Bastide M."/>
            <person name="Spiegel L."/>
            <person name="Nascimento L."/>
            <person name="Zutavern T."/>
            <person name="O'Shaughnessy A."/>
            <person name="Dike S."/>
            <person name="Dedhia N."/>
            <person name="Preston R."/>
            <person name="Balija V."/>
            <person name="McCombie W.R."/>
            <person name="Chow T."/>
            <person name="Chen H."/>
            <person name="Chung M."/>
            <person name="Chen C."/>
            <person name="Shaw J."/>
            <person name="Wu H."/>
            <person name="Hsiao K."/>
            <person name="Chao Y."/>
            <person name="Chu M."/>
            <person name="Cheng C."/>
            <person name="Hour A."/>
            <person name="Lee P."/>
            <person name="Lin S."/>
            <person name="Lin Y."/>
            <person name="Liou J."/>
            <person name="Liu S."/>
            <person name="Hsing Y."/>
            <person name="Raghuvanshi S."/>
            <person name="Mohanty A."/>
            <person name="Bharti A.K."/>
            <person name="Gaur A."/>
            <person name="Gupta V."/>
            <person name="Kumar D."/>
            <person name="Ravi V."/>
            <person name="Vij S."/>
            <person name="Kapur A."/>
            <person name="Khurana P."/>
            <person name="Khurana P."/>
            <person name="Khurana J.P."/>
            <person name="Tyagi A.K."/>
            <person name="Gaikwad K."/>
            <person name="Singh A."/>
            <person name="Dalal V."/>
            <person name="Srivastava S."/>
            <person name="Dixit A."/>
            <person name="Pal A.K."/>
            <person name="Ghazi I.A."/>
            <person name="Yadav M."/>
            <person name="Pandit A."/>
            <person name="Bhargava A."/>
            <person name="Sureshbabu K."/>
            <person name="Batra K."/>
            <person name="Sharma T.R."/>
            <person name="Mohapatra T."/>
            <person name="Singh N.K."/>
            <person name="Messing J."/>
            <person name="Nelson A.B."/>
            <person name="Fuks G."/>
            <person name="Kavchok S."/>
            <person name="Keizer G."/>
            <person name="Linton E."/>
            <person name="Llaca V."/>
            <person name="Song R."/>
            <person name="Tanyolac B."/>
            <person name="Young S."/>
            <person name="Ho-Il K."/>
            <person name="Hahn J.H."/>
            <person name="Sangsakoo G."/>
            <person name="Vanavichit A."/>
            <person name="de Mattos Luiz.A.T."/>
            <person name="Zimmer P.D."/>
            <person name="Malone G."/>
            <person name="Dellagostin O."/>
            <person name="de Oliveira A.C."/>
            <person name="Bevan M."/>
            <person name="Bancroft I."/>
            <person name="Minx P."/>
            <person name="Cordum H."/>
            <person name="Wilson R."/>
            <person name="Cheng Z."/>
            <person name="Jin W."/>
            <person name="Jiang J."/>
            <person name="Leong S.A."/>
            <person name="Iwama H."/>
            <person name="Gojobori T."/>
            <person name="Itoh T."/>
            <person name="Niimura Y."/>
            <person name="Fujii Y."/>
            <person name="Habara T."/>
            <person name="Sakai H."/>
            <person name="Sato Y."/>
            <person name="Wilson G."/>
            <person name="Kumar K."/>
            <person name="McCouch S."/>
            <person name="Juretic N."/>
            <person name="Hoen D."/>
            <person name="Wright S."/>
            <person name="Bruskiewich R."/>
            <person name="Bureau T."/>
            <person name="Miyao A."/>
            <person name="Hirochika H."/>
            <person name="Nishikawa T."/>
            <person name="Kadowaki K."/>
            <person name="Sugiura M."/>
            <person name="Burr B."/>
            <person name="Sasaki T."/>
        </authorList>
    </citation>
    <scope>NUCLEOTIDE SEQUENCE [LARGE SCALE GENOMIC DNA]</scope>
    <source>
        <strain evidence="2">cv. Nipponbare</strain>
    </source>
</reference>
<organism evidence="1 2">
    <name type="scientific">Oryza sativa subsp. japonica</name>
    <name type="common">Rice</name>
    <dbReference type="NCBI Taxonomy" id="39947"/>
    <lineage>
        <taxon>Eukaryota</taxon>
        <taxon>Viridiplantae</taxon>
        <taxon>Streptophyta</taxon>
        <taxon>Embryophyta</taxon>
        <taxon>Tracheophyta</taxon>
        <taxon>Spermatophyta</taxon>
        <taxon>Magnoliopsida</taxon>
        <taxon>Liliopsida</taxon>
        <taxon>Poales</taxon>
        <taxon>Poaceae</taxon>
        <taxon>BOP clade</taxon>
        <taxon>Oryzoideae</taxon>
        <taxon>Oryzeae</taxon>
        <taxon>Oryzinae</taxon>
        <taxon>Oryza</taxon>
        <taxon>Oryza sativa</taxon>
    </lineage>
</organism>
<reference evidence="2" key="2">
    <citation type="journal article" date="2008" name="Nucleic Acids Res.">
        <title>The rice annotation project database (RAP-DB): 2008 update.</title>
        <authorList>
            <consortium name="The rice annotation project (RAP)"/>
        </authorList>
    </citation>
    <scope>GENOME REANNOTATION</scope>
    <source>
        <strain evidence="2">cv. Nipponbare</strain>
    </source>
</reference>
<accession>Q6ETW7</accession>
<gene>
    <name evidence="1" type="primary">P0508B05.5</name>
</gene>
<evidence type="ECO:0000313" key="2">
    <source>
        <dbReference type="Proteomes" id="UP000000763"/>
    </source>
</evidence>
<name>Q6ETW7_ORYSJ</name>
<dbReference type="Proteomes" id="UP000000763">
    <property type="component" value="Chromosome 2"/>
</dbReference>
<dbReference type="AlphaFoldDB" id="Q6ETW7"/>
<protein>
    <submittedName>
        <fullName evidence="1">Uncharacterized protein</fullName>
    </submittedName>
</protein>
<evidence type="ECO:0000313" key="1">
    <source>
        <dbReference type="EMBL" id="BAD27903.1"/>
    </source>
</evidence>